<dbReference type="OrthoDB" id="1672909at2759"/>
<dbReference type="EMBL" id="JABWDY010007188">
    <property type="protein sequence ID" value="KAF5203150.1"/>
    <property type="molecule type" value="Genomic_DNA"/>
</dbReference>
<evidence type="ECO:0000313" key="2">
    <source>
        <dbReference type="EMBL" id="KAF5203150.1"/>
    </source>
</evidence>
<keyword evidence="3" id="KW-1185">Reference proteome</keyword>
<evidence type="ECO:0000256" key="1">
    <source>
        <dbReference type="SAM" id="MobiDB-lite"/>
    </source>
</evidence>
<protein>
    <recommendedName>
        <fullName evidence="4">Zinc finger protein</fullName>
    </recommendedName>
</protein>
<dbReference type="Proteomes" id="UP000554482">
    <property type="component" value="Unassembled WGS sequence"/>
</dbReference>
<gene>
    <name evidence="2" type="ORF">FRX31_007264</name>
</gene>
<organism evidence="2 3">
    <name type="scientific">Thalictrum thalictroides</name>
    <name type="common">Rue-anemone</name>
    <name type="synonym">Anemone thalictroides</name>
    <dbReference type="NCBI Taxonomy" id="46969"/>
    <lineage>
        <taxon>Eukaryota</taxon>
        <taxon>Viridiplantae</taxon>
        <taxon>Streptophyta</taxon>
        <taxon>Embryophyta</taxon>
        <taxon>Tracheophyta</taxon>
        <taxon>Spermatophyta</taxon>
        <taxon>Magnoliopsida</taxon>
        <taxon>Ranunculales</taxon>
        <taxon>Ranunculaceae</taxon>
        <taxon>Thalictroideae</taxon>
        <taxon>Thalictrum</taxon>
    </lineage>
</organism>
<dbReference type="AlphaFoldDB" id="A0A7J6X3G1"/>
<accession>A0A7J6X3G1</accession>
<evidence type="ECO:0000313" key="3">
    <source>
        <dbReference type="Proteomes" id="UP000554482"/>
    </source>
</evidence>
<proteinExistence type="predicted"/>
<name>A0A7J6X3G1_THATH</name>
<comment type="caution">
    <text evidence="2">The sequence shown here is derived from an EMBL/GenBank/DDBJ whole genome shotgun (WGS) entry which is preliminary data.</text>
</comment>
<evidence type="ECO:0008006" key="4">
    <source>
        <dbReference type="Google" id="ProtNLM"/>
    </source>
</evidence>
<sequence length="111" mass="12508">MVFGKRQRESIVIEEDFEDDDDLMIYSDNENTQNNEAAVEDGSTINTTSSKEKRVDSSSKPLLDEVILKGVPNIKNLGGAKKWQCKHCNKNFTSTYTRIHAHFFGVPAGKK</sequence>
<feature type="region of interest" description="Disordered" evidence="1">
    <location>
        <begin position="33"/>
        <end position="56"/>
    </location>
</feature>
<reference evidence="2 3" key="1">
    <citation type="submission" date="2020-06" db="EMBL/GenBank/DDBJ databases">
        <title>Transcriptomic and genomic resources for Thalictrum thalictroides and T. hernandezii: Facilitating candidate gene discovery in an emerging model plant lineage.</title>
        <authorList>
            <person name="Arias T."/>
            <person name="Riano-Pachon D.M."/>
            <person name="Di Stilio V.S."/>
        </authorList>
    </citation>
    <scope>NUCLEOTIDE SEQUENCE [LARGE SCALE GENOMIC DNA]</scope>
    <source>
        <strain evidence="3">cv. WT478/WT964</strain>
        <tissue evidence="2">Leaves</tissue>
    </source>
</reference>